<keyword evidence="1" id="KW-0489">Methyltransferase</keyword>
<dbReference type="PATRIC" id="fig|742738.3.peg.2909"/>
<dbReference type="InterPro" id="IPR001525">
    <property type="entry name" value="C5_MeTfrase"/>
</dbReference>
<keyword evidence="2" id="KW-0808">Transferase</keyword>
<comment type="caution">
    <text evidence="4">The sequence shown here is derived from an EMBL/GenBank/DDBJ whole genome shotgun (WGS) entry which is preliminary data.</text>
</comment>
<dbReference type="HOGENOM" id="CLU_042790_0_0_9"/>
<keyword evidence="3" id="KW-0680">Restriction system</keyword>
<evidence type="ECO:0000313" key="4">
    <source>
        <dbReference type="EMBL" id="KGF54440.1"/>
    </source>
</evidence>
<evidence type="ECO:0000313" key="5">
    <source>
        <dbReference type="Proteomes" id="UP000029585"/>
    </source>
</evidence>
<protein>
    <submittedName>
        <fullName evidence="4">Uncharacterized protein</fullName>
    </submittedName>
</protein>
<evidence type="ECO:0000256" key="3">
    <source>
        <dbReference type="ARBA" id="ARBA00022747"/>
    </source>
</evidence>
<dbReference type="InterPro" id="IPR029063">
    <property type="entry name" value="SAM-dependent_MTases_sf"/>
</dbReference>
<organism evidence="4 5">
    <name type="scientific">Flavonifractor plautii 1_3_50AFAA</name>
    <dbReference type="NCBI Taxonomy" id="742738"/>
    <lineage>
        <taxon>Bacteria</taxon>
        <taxon>Bacillati</taxon>
        <taxon>Bacillota</taxon>
        <taxon>Clostridia</taxon>
        <taxon>Eubacteriales</taxon>
        <taxon>Oscillospiraceae</taxon>
        <taxon>Flavonifractor</taxon>
    </lineage>
</organism>
<reference evidence="4 5" key="1">
    <citation type="submission" date="2011-08" db="EMBL/GenBank/DDBJ databases">
        <title>The Genome Sequence of Clostridium orbiscindens 1_3_50AFAA.</title>
        <authorList>
            <consortium name="The Broad Institute Genome Sequencing Platform"/>
            <person name="Earl A."/>
            <person name="Ward D."/>
            <person name="Feldgarden M."/>
            <person name="Gevers D."/>
            <person name="Daigneault M."/>
            <person name="Strauss J."/>
            <person name="Allen-Vercoe E."/>
            <person name="Young S.K."/>
            <person name="Zeng Q."/>
            <person name="Gargeya S."/>
            <person name="Fitzgerald M."/>
            <person name="Haas B."/>
            <person name="Abouelleil A."/>
            <person name="Alvarado L."/>
            <person name="Arachchi H.M."/>
            <person name="Berlin A."/>
            <person name="Brown A."/>
            <person name="Chapman S.B."/>
            <person name="Chen Z."/>
            <person name="Dunbar C."/>
            <person name="Freedman E."/>
            <person name="Gearin G."/>
            <person name="Gellesch M."/>
            <person name="Goldberg J."/>
            <person name="Griggs A."/>
            <person name="Gujja S."/>
            <person name="Heiman D."/>
            <person name="Howarth C."/>
            <person name="Larson L."/>
            <person name="Lui A."/>
            <person name="MacDonald P.J.P."/>
            <person name="Montmayeur A."/>
            <person name="Murphy C."/>
            <person name="Neiman D."/>
            <person name="Pearson M."/>
            <person name="Priest M."/>
            <person name="Roberts A."/>
            <person name="Saif S."/>
            <person name="Shea T."/>
            <person name="Shenoy N."/>
            <person name="Sisk P."/>
            <person name="Stolte C."/>
            <person name="Sykes S."/>
            <person name="Wortman J."/>
            <person name="Nusbaum C."/>
            <person name="Birren B."/>
        </authorList>
    </citation>
    <scope>NUCLEOTIDE SEQUENCE [LARGE SCALE GENOMIC DNA]</scope>
    <source>
        <strain evidence="4 5">1_3_50AFAA</strain>
    </source>
</reference>
<dbReference type="EMBL" id="ADLO01000088">
    <property type="protein sequence ID" value="KGF54440.1"/>
    <property type="molecule type" value="Genomic_DNA"/>
</dbReference>
<dbReference type="GO" id="GO:0009307">
    <property type="term" value="P:DNA restriction-modification system"/>
    <property type="evidence" value="ECO:0007669"/>
    <property type="project" value="UniProtKB-KW"/>
</dbReference>
<dbReference type="AlphaFoldDB" id="A0A096B5W6"/>
<proteinExistence type="predicted"/>
<evidence type="ECO:0000256" key="1">
    <source>
        <dbReference type="ARBA" id="ARBA00022603"/>
    </source>
</evidence>
<dbReference type="GO" id="GO:0032259">
    <property type="term" value="P:methylation"/>
    <property type="evidence" value="ECO:0007669"/>
    <property type="project" value="UniProtKB-KW"/>
</dbReference>
<dbReference type="Pfam" id="PF00145">
    <property type="entry name" value="DNA_methylase"/>
    <property type="match status" value="1"/>
</dbReference>
<accession>A0A096B5W6</accession>
<name>A0A096B5W6_FLAPL</name>
<dbReference type="Gene3D" id="3.90.120.30">
    <property type="match status" value="1"/>
</dbReference>
<dbReference type="Proteomes" id="UP000029585">
    <property type="component" value="Unassembled WGS sequence"/>
</dbReference>
<dbReference type="GO" id="GO:0008168">
    <property type="term" value="F:methyltransferase activity"/>
    <property type="evidence" value="ECO:0007669"/>
    <property type="project" value="UniProtKB-KW"/>
</dbReference>
<dbReference type="RefSeq" id="WP_050001741.1">
    <property type="nucleotide sequence ID" value="NZ_KN174164.1"/>
</dbReference>
<gene>
    <name evidence="4" type="ORF">HMPREF9460_02829</name>
</gene>
<dbReference type="SUPFAM" id="SSF53335">
    <property type="entry name" value="S-adenosyl-L-methionine-dependent methyltransferases"/>
    <property type="match status" value="1"/>
</dbReference>
<evidence type="ECO:0000256" key="2">
    <source>
        <dbReference type="ARBA" id="ARBA00022679"/>
    </source>
</evidence>
<keyword evidence="5" id="KW-1185">Reference proteome</keyword>
<sequence length="444" mass="48706">MQHCDSDGQMMLFSLEEADEIYARPPKRKNGTLTLSTLISIPYFHLDLSKGHVDLFGCHYWEFRSPWRENGPPLNTGAAPREPVKCDLSSILERDPDERHDLSPKACLGILRRAKERGKPLPERLEWALMAQAGLLPMNFQAAEMRAYHINRRDEDTDLYGVAGTLMATSNMQMQTFINGDSVVFAANQREKVNCRKAAREATLGREVRDLHDLTGALQAQPGMKQQTFVAGFSAGAGAKAGSIGYSEKISPTLKGTASGNCMPSVLCLNDQGGSVMDCTVGITGTLRAQEHGHQPLVYENHGIDARYTGPHTIAPTLSARAGTGGNNLPLVEQRDAAHGSPSEKDGILYARQRVDVFHDNDVASTESARQYKDATDLVCQQADSRRLIRRLTPLECERLQGFPDGWTALSDASDSARYRALGNSVAIPCVEFIMRGITIAVSY</sequence>
<dbReference type="eggNOG" id="COG0270">
    <property type="taxonomic scope" value="Bacteria"/>
</dbReference>